<evidence type="ECO:0000313" key="1">
    <source>
        <dbReference type="EMBL" id="MPN30862.1"/>
    </source>
</evidence>
<dbReference type="EMBL" id="VSSQ01082145">
    <property type="protein sequence ID" value="MPN30862.1"/>
    <property type="molecule type" value="Genomic_DNA"/>
</dbReference>
<organism evidence="1">
    <name type="scientific">bioreactor metagenome</name>
    <dbReference type="NCBI Taxonomy" id="1076179"/>
    <lineage>
        <taxon>unclassified sequences</taxon>
        <taxon>metagenomes</taxon>
        <taxon>ecological metagenomes</taxon>
    </lineage>
</organism>
<accession>A0A645GXT8</accession>
<gene>
    <name evidence="1" type="ORF">SDC9_178333</name>
</gene>
<dbReference type="AlphaFoldDB" id="A0A645GXT8"/>
<sequence length="112" mass="12752">MFEKVIPYHHIVVCMRMARNNMCIVGFQYLVKPPVVGHCAPCLLVIETLSVLFRNRGGDMHGYYNGSPFGNIREVFFQPGKLVLGNISYVKIIPANKEVVVEHHIMDLTHIE</sequence>
<proteinExistence type="predicted"/>
<protein>
    <submittedName>
        <fullName evidence="1">Uncharacterized protein</fullName>
    </submittedName>
</protein>
<comment type="caution">
    <text evidence="1">The sequence shown here is derived from an EMBL/GenBank/DDBJ whole genome shotgun (WGS) entry which is preliminary data.</text>
</comment>
<reference evidence="1" key="1">
    <citation type="submission" date="2019-08" db="EMBL/GenBank/DDBJ databases">
        <authorList>
            <person name="Kucharzyk K."/>
            <person name="Murdoch R.W."/>
            <person name="Higgins S."/>
            <person name="Loffler F."/>
        </authorList>
    </citation>
    <scope>NUCLEOTIDE SEQUENCE</scope>
</reference>
<name>A0A645GXT8_9ZZZZ</name>